<name>A0A0L6JIV2_9FIRM</name>
<dbReference type="InterPro" id="IPR036582">
    <property type="entry name" value="Mao_N_sf"/>
</dbReference>
<dbReference type="Gene3D" id="3.30.457.10">
    <property type="entry name" value="Copper amine oxidase-like, N-terminal domain"/>
    <property type="match status" value="1"/>
</dbReference>
<keyword evidence="3" id="KW-1185">Reference proteome</keyword>
<accession>A0A0L6JIV2</accession>
<comment type="caution">
    <text evidence="2">The sequence shown here is derived from an EMBL/GenBank/DDBJ whole genome shotgun (WGS) entry which is preliminary data.</text>
</comment>
<dbReference type="AlphaFoldDB" id="A0A0L6JIV2"/>
<dbReference type="GO" id="GO:0008745">
    <property type="term" value="F:N-acetylmuramoyl-L-alanine amidase activity"/>
    <property type="evidence" value="ECO:0007669"/>
    <property type="project" value="InterPro"/>
</dbReference>
<dbReference type="Pfam" id="PF07833">
    <property type="entry name" value="Cu_amine_oxidN1"/>
    <property type="match status" value="1"/>
</dbReference>
<dbReference type="STRING" id="398512.Bccel_0883"/>
<evidence type="ECO:0000259" key="1">
    <source>
        <dbReference type="Pfam" id="PF07833"/>
    </source>
</evidence>
<evidence type="ECO:0000313" key="2">
    <source>
        <dbReference type="EMBL" id="KNY25623.1"/>
    </source>
</evidence>
<dbReference type="InterPro" id="IPR036505">
    <property type="entry name" value="Amidase/PGRP_sf"/>
</dbReference>
<dbReference type="EMBL" id="LGTC01000001">
    <property type="protein sequence ID" value="KNY25623.1"/>
    <property type="molecule type" value="Genomic_DNA"/>
</dbReference>
<protein>
    <submittedName>
        <fullName evidence="2">Copper amine oxidase-like domain-containing protein</fullName>
    </submittedName>
</protein>
<reference evidence="3" key="1">
    <citation type="submission" date="2015-07" db="EMBL/GenBank/DDBJ databases">
        <title>Near-Complete Genome Sequence of the Cellulolytic Bacterium Bacteroides (Pseudobacteroides) cellulosolvens ATCC 35603.</title>
        <authorList>
            <person name="Dassa B."/>
            <person name="Utturkar S.M."/>
            <person name="Klingeman D.M."/>
            <person name="Hurt R.A."/>
            <person name="Keller M."/>
            <person name="Xu J."/>
            <person name="Reddy Y.H.K."/>
            <person name="Borovok I."/>
            <person name="Grinberg I.R."/>
            <person name="Lamed R."/>
            <person name="Zhivin O."/>
            <person name="Bayer E.A."/>
            <person name="Brown S.D."/>
        </authorList>
    </citation>
    <scope>NUCLEOTIDE SEQUENCE [LARGE SCALE GENOMIC DNA]</scope>
    <source>
        <strain evidence="3">DSM 2933</strain>
    </source>
</reference>
<dbReference type="GO" id="GO:0009253">
    <property type="term" value="P:peptidoglycan catabolic process"/>
    <property type="evidence" value="ECO:0007669"/>
    <property type="project" value="InterPro"/>
</dbReference>
<proteinExistence type="predicted"/>
<dbReference type="InterPro" id="IPR012854">
    <property type="entry name" value="Cu_amine_oxidase-like_N"/>
</dbReference>
<dbReference type="Gene3D" id="3.40.80.10">
    <property type="entry name" value="Peptidoglycan recognition protein-like"/>
    <property type="match status" value="1"/>
</dbReference>
<sequence>MALKVVFDYIPLGHPNRPGKKLISQDARIWHGTANTSPTATDEMHRKYAGRPYVKKWNPQKNRYSFYEIDGVTPFVYGATHNYIDKDSVTIIIPHDEYAPGAGDKGLDINNGYNGQTKLAKEVFNHQQNYRTIQTELCMNDMKSWDKVLANAVEFTKLYMPQIKTDYRHFDLTGKPCPMPLVNTSIKEVDPRWLDFVKRINDAIASLNYPVNTPKIRINGEIVNGKMDVQPFIKDGRTLAPVRFIAETLGKKVVWIPEENMVDIFSISIAK</sequence>
<evidence type="ECO:0000313" key="3">
    <source>
        <dbReference type="Proteomes" id="UP000036923"/>
    </source>
</evidence>
<dbReference type="RefSeq" id="WP_050753091.1">
    <property type="nucleotide sequence ID" value="NZ_LGTC01000001.1"/>
</dbReference>
<organism evidence="2 3">
    <name type="scientific">Pseudobacteroides cellulosolvens ATCC 35603 = DSM 2933</name>
    <dbReference type="NCBI Taxonomy" id="398512"/>
    <lineage>
        <taxon>Bacteria</taxon>
        <taxon>Bacillati</taxon>
        <taxon>Bacillota</taxon>
        <taxon>Clostridia</taxon>
        <taxon>Eubacteriales</taxon>
        <taxon>Oscillospiraceae</taxon>
        <taxon>Pseudobacteroides</taxon>
    </lineage>
</organism>
<gene>
    <name evidence="2" type="ORF">Bccel_0883</name>
</gene>
<dbReference type="SUPFAM" id="SSF55846">
    <property type="entry name" value="N-acetylmuramoyl-L-alanine amidase-like"/>
    <property type="match status" value="1"/>
</dbReference>
<dbReference type="Proteomes" id="UP000036923">
    <property type="component" value="Unassembled WGS sequence"/>
</dbReference>
<dbReference type="SUPFAM" id="SSF55383">
    <property type="entry name" value="Copper amine oxidase, domain N"/>
    <property type="match status" value="1"/>
</dbReference>
<feature type="domain" description="Copper amine oxidase-like N-terminal" evidence="1">
    <location>
        <begin position="218"/>
        <end position="264"/>
    </location>
</feature>